<evidence type="ECO:0000256" key="2">
    <source>
        <dbReference type="ARBA" id="ARBA00024035"/>
    </source>
</evidence>
<proteinExistence type="inferred from homology"/>
<evidence type="ECO:0008006" key="7">
    <source>
        <dbReference type="Google" id="ProtNLM"/>
    </source>
</evidence>
<dbReference type="PIRSF" id="PIRSF006779">
    <property type="entry name" value="UCP006779"/>
    <property type="match status" value="1"/>
</dbReference>
<dbReference type="Pfam" id="PF01887">
    <property type="entry name" value="SAM_HAT_N"/>
    <property type="match status" value="1"/>
</dbReference>
<reference evidence="5 6" key="1">
    <citation type="submission" date="2019-03" db="EMBL/GenBank/DDBJ databases">
        <title>Genomic Encyclopedia of Type Strains, Phase IV (KMG-IV): sequencing the most valuable type-strain genomes for metagenomic binning, comparative biology and taxonomic classification.</title>
        <authorList>
            <person name="Goeker M."/>
        </authorList>
    </citation>
    <scope>NUCLEOTIDE SEQUENCE [LARGE SCALE GENOMIC DNA]</scope>
    <source>
        <strain evidence="5 6">DSM 100309</strain>
    </source>
</reference>
<comment type="similarity">
    <text evidence="2">Belongs to the SAM hydrolase / SAM-dependent halogenase family.</text>
</comment>
<dbReference type="InterPro" id="IPR023228">
    <property type="entry name" value="SAM_OH_AdoTrfase_N_sf"/>
</dbReference>
<dbReference type="Gene3D" id="2.40.30.90">
    <property type="entry name" value="Bacterial fluorinating enzyme like"/>
    <property type="match status" value="1"/>
</dbReference>
<dbReference type="RefSeq" id="WP_124946399.1">
    <property type="nucleotide sequence ID" value="NZ_BHVT01000034.1"/>
</dbReference>
<accession>A0A4R3XVL5</accession>
<dbReference type="SUPFAM" id="SSF102522">
    <property type="entry name" value="Bacterial fluorinating enzyme, N-terminal domain"/>
    <property type="match status" value="1"/>
</dbReference>
<evidence type="ECO:0000256" key="1">
    <source>
        <dbReference type="ARBA" id="ARBA00022691"/>
    </source>
</evidence>
<comment type="caution">
    <text evidence="5">The sequence shown here is derived from an EMBL/GenBank/DDBJ whole genome shotgun (WGS) entry which is preliminary data.</text>
</comment>
<keyword evidence="6" id="KW-1185">Reference proteome</keyword>
<dbReference type="Pfam" id="PF20257">
    <property type="entry name" value="SAM_HAT_C"/>
    <property type="match status" value="1"/>
</dbReference>
<gene>
    <name evidence="5" type="ORF">EDC63_11485</name>
</gene>
<dbReference type="InterPro" id="IPR023227">
    <property type="entry name" value="SAM_OH_AdoTrfase_C_sf"/>
</dbReference>
<dbReference type="Proteomes" id="UP000295367">
    <property type="component" value="Unassembled WGS sequence"/>
</dbReference>
<dbReference type="InterPro" id="IPR046469">
    <property type="entry name" value="SAM_HAT_N"/>
</dbReference>
<dbReference type="PANTHER" id="PTHR35092:SF1">
    <property type="entry name" value="CHLORINASE MJ1651"/>
    <property type="match status" value="1"/>
</dbReference>
<dbReference type="SUPFAM" id="SSF101852">
    <property type="entry name" value="Bacterial fluorinating enzyme, C-terminal domain"/>
    <property type="match status" value="1"/>
</dbReference>
<evidence type="ECO:0000259" key="3">
    <source>
        <dbReference type="Pfam" id="PF01887"/>
    </source>
</evidence>
<dbReference type="PANTHER" id="PTHR35092">
    <property type="entry name" value="CHLORINASE MJ1651"/>
    <property type="match status" value="1"/>
</dbReference>
<evidence type="ECO:0000259" key="4">
    <source>
        <dbReference type="Pfam" id="PF20257"/>
    </source>
</evidence>
<dbReference type="OrthoDB" id="9792195at2"/>
<dbReference type="AlphaFoldDB" id="A0A4R3XVL5"/>
<dbReference type="Gene3D" id="3.40.50.10790">
    <property type="entry name" value="S-adenosyl-l-methionine hydroxide adenosyltransferase, N-terminal"/>
    <property type="match status" value="1"/>
</dbReference>
<dbReference type="InterPro" id="IPR046470">
    <property type="entry name" value="SAM_HAT_C"/>
</dbReference>
<evidence type="ECO:0000313" key="6">
    <source>
        <dbReference type="Proteomes" id="UP000295367"/>
    </source>
</evidence>
<organism evidence="5 6">
    <name type="scientific">Sulfurirhabdus autotrophica</name>
    <dbReference type="NCBI Taxonomy" id="1706046"/>
    <lineage>
        <taxon>Bacteria</taxon>
        <taxon>Pseudomonadati</taxon>
        <taxon>Pseudomonadota</taxon>
        <taxon>Betaproteobacteria</taxon>
        <taxon>Nitrosomonadales</taxon>
        <taxon>Sulfuricellaceae</taxon>
        <taxon>Sulfurirhabdus</taxon>
    </lineage>
</organism>
<feature type="domain" description="S-adenosyl-l-methionine hydroxide adenosyltransferase N-terminal" evidence="3">
    <location>
        <begin position="2"/>
        <end position="138"/>
    </location>
</feature>
<feature type="domain" description="S-adenosyl-l-methionine hydroxide adenosyltransferase C-terminal" evidence="4">
    <location>
        <begin position="161"/>
        <end position="238"/>
    </location>
</feature>
<keyword evidence="1" id="KW-0949">S-adenosyl-L-methionine</keyword>
<protein>
    <recommendedName>
        <fullName evidence="7">SAM-dependent chlorinase/fluorinase</fullName>
    </recommendedName>
</protein>
<dbReference type="EMBL" id="SMCO01000014">
    <property type="protein sequence ID" value="TCV83775.1"/>
    <property type="molecule type" value="Genomic_DNA"/>
</dbReference>
<evidence type="ECO:0000313" key="5">
    <source>
        <dbReference type="EMBL" id="TCV83775.1"/>
    </source>
</evidence>
<dbReference type="InterPro" id="IPR002747">
    <property type="entry name" value="SAM_OH_AdoTrfase"/>
</dbReference>
<name>A0A4R3XVL5_9PROT</name>
<sequence length="241" mass="26460">MIALFSDFGSADIYVGQIKMVLSKLAPEVVVNDLFHDAPNFDVVSSAHLLSALSVNFPPGSVFLSVIDPGVGSSRGAVVILVDSWWFVGPDNGLMSVVAARHSNVKYWRINWRPEHFSQSFHGRDLFAPIAAWIAKGEFPSDKLESMTELSVNFSENDAFSIIYIDHYGNSFTGIRAVNLAFDREILINGVAVRYANTFSTVEVGHVFWYVNSLELVEIAVNCGSAASLLNLRVGTELTII</sequence>